<protein>
    <submittedName>
        <fullName evidence="1">Uncharacterized protein</fullName>
    </submittedName>
</protein>
<gene>
    <name evidence="1" type="ORF">CYY_003640</name>
</gene>
<dbReference type="EMBL" id="AJWJ01000116">
    <property type="protein sequence ID" value="KAF2075073.1"/>
    <property type="molecule type" value="Genomic_DNA"/>
</dbReference>
<evidence type="ECO:0000313" key="1">
    <source>
        <dbReference type="EMBL" id="KAF2075073.1"/>
    </source>
</evidence>
<dbReference type="Proteomes" id="UP000695562">
    <property type="component" value="Unassembled WGS sequence"/>
</dbReference>
<dbReference type="AlphaFoldDB" id="A0A8J4V0Z6"/>
<reference evidence="1" key="1">
    <citation type="submission" date="2020-01" db="EMBL/GenBank/DDBJ databases">
        <title>Development of genomics and gene disruption for Polysphondylium violaceum indicates a role for the polyketide synthase stlB in stalk morphogenesis.</title>
        <authorList>
            <person name="Narita B."/>
            <person name="Kawabe Y."/>
            <person name="Kin K."/>
            <person name="Saito T."/>
            <person name="Gibbs R."/>
            <person name="Kuspa A."/>
            <person name="Muzny D."/>
            <person name="Queller D."/>
            <person name="Richards S."/>
            <person name="Strassman J."/>
            <person name="Sucgang R."/>
            <person name="Worley K."/>
            <person name="Schaap P."/>
        </authorList>
    </citation>
    <scope>NUCLEOTIDE SEQUENCE</scope>
    <source>
        <strain evidence="1">QSvi11</strain>
    </source>
</reference>
<comment type="caution">
    <text evidence="1">The sequence shown here is derived from an EMBL/GenBank/DDBJ whole genome shotgun (WGS) entry which is preliminary data.</text>
</comment>
<dbReference type="SUPFAM" id="SSF47473">
    <property type="entry name" value="EF-hand"/>
    <property type="match status" value="1"/>
</dbReference>
<organism evidence="1 2">
    <name type="scientific">Polysphondylium violaceum</name>
    <dbReference type="NCBI Taxonomy" id="133409"/>
    <lineage>
        <taxon>Eukaryota</taxon>
        <taxon>Amoebozoa</taxon>
        <taxon>Evosea</taxon>
        <taxon>Eumycetozoa</taxon>
        <taxon>Dictyostelia</taxon>
        <taxon>Dictyosteliales</taxon>
        <taxon>Dictyosteliaceae</taxon>
        <taxon>Polysphondylium</taxon>
    </lineage>
</organism>
<dbReference type="OrthoDB" id="191686at2759"/>
<keyword evidence="2" id="KW-1185">Reference proteome</keyword>
<dbReference type="Gene3D" id="1.10.238.10">
    <property type="entry name" value="EF-hand"/>
    <property type="match status" value="1"/>
</dbReference>
<name>A0A8J4V0Z6_9MYCE</name>
<accession>A0A8J4V0Z6</accession>
<evidence type="ECO:0000313" key="2">
    <source>
        <dbReference type="Proteomes" id="UP000695562"/>
    </source>
</evidence>
<sequence length="183" mass="20971">MGGGFAKLSKQEHGEFISFGNAQLCNFHGIKNSKSIDKPTQLQSFDEFKQLFNIGFDDWDENDILNIYTLFNSSNSYYGPIDVKESSAAVYLLTKSNINDKLEFLFDLYDCENLNSLSIDNVNKLIQICLSTASRFGYQDNGFNQYVSDNLFKKIIVNDKITKSNFINICCQDEKVLDLFTYF</sequence>
<dbReference type="InterPro" id="IPR011992">
    <property type="entry name" value="EF-hand-dom_pair"/>
</dbReference>
<proteinExistence type="predicted"/>